<evidence type="ECO:0000259" key="2">
    <source>
        <dbReference type="Pfam" id="PF01757"/>
    </source>
</evidence>
<dbReference type="GO" id="GO:0016747">
    <property type="term" value="F:acyltransferase activity, transferring groups other than amino-acyl groups"/>
    <property type="evidence" value="ECO:0007669"/>
    <property type="project" value="InterPro"/>
</dbReference>
<evidence type="ECO:0000313" key="4">
    <source>
        <dbReference type="Proteomes" id="UP000311605"/>
    </source>
</evidence>
<name>A0A5C4XQL5_9HYPH</name>
<evidence type="ECO:0000313" key="3">
    <source>
        <dbReference type="EMBL" id="TNM65682.1"/>
    </source>
</evidence>
<protein>
    <submittedName>
        <fullName evidence="3">Acyltransferase</fullName>
    </submittedName>
</protein>
<feature type="transmembrane region" description="Helical" evidence="1">
    <location>
        <begin position="29"/>
        <end position="47"/>
    </location>
</feature>
<reference evidence="3 4" key="1">
    <citation type="submission" date="2019-06" db="EMBL/GenBank/DDBJ databases">
        <title>The draft genome of Rhizobium smilacinae PTYR-5.</title>
        <authorList>
            <person name="Liu L."/>
            <person name="Li L."/>
            <person name="Zhang X."/>
        </authorList>
    </citation>
    <scope>NUCLEOTIDE SEQUENCE [LARGE SCALE GENOMIC DNA]</scope>
    <source>
        <strain evidence="3 4">PTYR-5</strain>
    </source>
</reference>
<dbReference type="OrthoDB" id="9767863at2"/>
<feature type="transmembrane region" description="Helical" evidence="1">
    <location>
        <begin position="59"/>
        <end position="81"/>
    </location>
</feature>
<keyword evidence="1" id="KW-0812">Transmembrane</keyword>
<dbReference type="InterPro" id="IPR002656">
    <property type="entry name" value="Acyl_transf_3_dom"/>
</dbReference>
<accession>A0A5C4XQL5</accession>
<organism evidence="3 4">
    <name type="scientific">Aliirhizobium smilacinae</name>
    <dbReference type="NCBI Taxonomy" id="1395944"/>
    <lineage>
        <taxon>Bacteria</taxon>
        <taxon>Pseudomonadati</taxon>
        <taxon>Pseudomonadota</taxon>
        <taxon>Alphaproteobacteria</taxon>
        <taxon>Hyphomicrobiales</taxon>
        <taxon>Rhizobiaceae</taxon>
        <taxon>Aliirhizobium</taxon>
    </lineage>
</organism>
<dbReference type="Pfam" id="PF01757">
    <property type="entry name" value="Acyl_transf_3"/>
    <property type="match status" value="1"/>
</dbReference>
<keyword evidence="1" id="KW-0472">Membrane</keyword>
<dbReference type="EMBL" id="VDMN01000001">
    <property type="protein sequence ID" value="TNM65682.1"/>
    <property type="molecule type" value="Genomic_DNA"/>
</dbReference>
<dbReference type="Proteomes" id="UP000311605">
    <property type="component" value="Unassembled WGS sequence"/>
</dbReference>
<keyword evidence="3" id="KW-0808">Transferase</keyword>
<evidence type="ECO:0000256" key="1">
    <source>
        <dbReference type="SAM" id="Phobius"/>
    </source>
</evidence>
<keyword evidence="4" id="KW-1185">Reference proteome</keyword>
<sequence>MLKLFKVDTYLFKWVGLISKIIHKNKFNLVRFVFATTVILTHSYVIYDGHADRDILHRLTGSLSLGEIAVDGFFIVSGFLITGSYLQSKSALHYFQKRVLRIYPAYLVCYLICITLVASFSGATPTAASNIPGIVAKAFLLAPPPRLAPSSQV</sequence>
<proteinExistence type="predicted"/>
<feature type="transmembrane region" description="Helical" evidence="1">
    <location>
        <begin position="102"/>
        <end position="123"/>
    </location>
</feature>
<feature type="domain" description="Acyltransferase 3" evidence="2">
    <location>
        <begin position="27"/>
        <end position="133"/>
    </location>
</feature>
<dbReference type="AlphaFoldDB" id="A0A5C4XQL5"/>
<keyword evidence="1" id="KW-1133">Transmembrane helix</keyword>
<keyword evidence="3" id="KW-0012">Acyltransferase</keyword>
<comment type="caution">
    <text evidence="3">The sequence shown here is derived from an EMBL/GenBank/DDBJ whole genome shotgun (WGS) entry which is preliminary data.</text>
</comment>
<gene>
    <name evidence="3" type="ORF">FHP24_05390</name>
</gene>